<evidence type="ECO:0000259" key="12">
    <source>
        <dbReference type="Pfam" id="PF06415"/>
    </source>
</evidence>
<evidence type="ECO:0000256" key="1">
    <source>
        <dbReference type="ARBA" id="ARBA00004798"/>
    </source>
</evidence>
<dbReference type="FunFam" id="3.40.1450.10:FF:000002">
    <property type="entry name" value="2,3-bisphosphoglycerate-independent phosphoglycerate mutase"/>
    <property type="match status" value="1"/>
</dbReference>
<feature type="binding site" evidence="7 9">
    <location>
        <position position="195"/>
    </location>
    <ligand>
        <name>substrate</name>
    </ligand>
</feature>
<dbReference type="GO" id="GO:0030145">
    <property type="term" value="F:manganese ion binding"/>
    <property type="evidence" value="ECO:0007669"/>
    <property type="project" value="UniProtKB-UniRule"/>
</dbReference>
<dbReference type="Pfam" id="PF01676">
    <property type="entry name" value="Metalloenzyme"/>
    <property type="match status" value="1"/>
</dbReference>
<feature type="binding site" evidence="7 9">
    <location>
        <position position="127"/>
    </location>
    <ligand>
        <name>substrate</name>
    </ligand>
</feature>
<dbReference type="HAMAP" id="MF_01038">
    <property type="entry name" value="GpmI"/>
    <property type="match status" value="1"/>
</dbReference>
<evidence type="ECO:0000256" key="7">
    <source>
        <dbReference type="HAMAP-Rule" id="MF_01038"/>
    </source>
</evidence>
<feature type="binding site" evidence="7 10">
    <location>
        <position position="401"/>
    </location>
    <ligand>
        <name>Mn(2+)</name>
        <dbReference type="ChEBI" id="CHEBI:29035"/>
        <label>1</label>
    </ligand>
</feature>
<dbReference type="GO" id="GO:0004619">
    <property type="term" value="F:phosphoglycerate mutase activity"/>
    <property type="evidence" value="ECO:0007669"/>
    <property type="project" value="UniProtKB-UniRule"/>
</dbReference>
<feature type="binding site" evidence="7 9">
    <location>
        <begin position="157"/>
        <end position="158"/>
    </location>
    <ligand>
        <name>substrate</name>
    </ligand>
</feature>
<dbReference type="InterPro" id="IPR011258">
    <property type="entry name" value="BPG-indep_PGM_N"/>
</dbReference>
<feature type="binding site" evidence="7 10">
    <location>
        <position position="405"/>
    </location>
    <ligand>
        <name>Mn(2+)</name>
        <dbReference type="ChEBI" id="CHEBI:29035"/>
        <label>1</label>
    </ligand>
</feature>
<dbReference type="SUPFAM" id="SSF53649">
    <property type="entry name" value="Alkaline phosphatase-like"/>
    <property type="match status" value="1"/>
</dbReference>
<dbReference type="InterPro" id="IPR005995">
    <property type="entry name" value="Pgm_bpd_ind"/>
</dbReference>
<dbReference type="InterPro" id="IPR006124">
    <property type="entry name" value="Metalloenzyme"/>
</dbReference>
<evidence type="ECO:0000313" key="13">
    <source>
        <dbReference type="EMBL" id="ASB29804.1"/>
    </source>
</evidence>
<reference evidence="13" key="1">
    <citation type="submission" date="2016-11" db="EMBL/GenBank/DDBJ databases">
        <title>Complete organellar and ribosomal genomic analysis of the lectotype specimen of the reef forming species Porolithon onkodes (Heydrich) Foslie.</title>
        <authorList>
            <person name="Hughey J.R."/>
            <person name="Gabrielson P.W."/>
        </authorList>
    </citation>
    <scope>NUCLEOTIDE SEQUENCE</scope>
</reference>
<dbReference type="GO" id="GO:0005829">
    <property type="term" value="C:cytosol"/>
    <property type="evidence" value="ECO:0007669"/>
    <property type="project" value="TreeGrafter"/>
</dbReference>
<feature type="binding site" evidence="7 9">
    <location>
        <position position="189"/>
    </location>
    <ligand>
        <name>substrate</name>
    </ligand>
</feature>
<keyword evidence="5 7" id="KW-0464">Manganese</keyword>
<comment type="pathway">
    <text evidence="1 7">Carbohydrate degradation; glycolysis; pyruvate from D-glyceraldehyde 3-phosphate: step 3/5.</text>
</comment>
<dbReference type="EC" id="5.4.2.12" evidence="7"/>
<dbReference type="RefSeq" id="YP_009502203.1">
    <property type="nucleotide sequence ID" value="NC_038144.1"/>
</dbReference>
<comment type="function">
    <text evidence="7">Catalyzes the interconversion of 2-phosphoglycerate and 3-phosphoglycerate.</text>
</comment>
<dbReference type="Gene3D" id="3.40.1450.10">
    <property type="entry name" value="BPG-independent phosphoglycerate mutase, domain B"/>
    <property type="match status" value="1"/>
</dbReference>
<dbReference type="GeneID" id="37507732"/>
<evidence type="ECO:0000256" key="4">
    <source>
        <dbReference type="ARBA" id="ARBA00023152"/>
    </source>
</evidence>
<dbReference type="AlphaFoldDB" id="A0A2Z2L1D1"/>
<dbReference type="PANTHER" id="PTHR31637:SF0">
    <property type="entry name" value="2,3-BISPHOSPHOGLYCERATE-INDEPENDENT PHOSPHOGLYCERATE MUTASE"/>
    <property type="match status" value="1"/>
</dbReference>
<sequence>MQGFIKNQQIILIILDGWGESSKYHGNAIKQAKTPTLDFLWQNYPKSFLQASEKYVGLPNNQVGNSEVGHTTIGAGRTIDQALVRISKSIQQGNLFHNNILNQIYKKSNLNKSKVHLIGLCSNGGVHSHIDHLIALINISKNYKNVKTLIHIITDGRDTKPQSAKTFIQTIFKNIKNHPYITIGTISGRYYSMDRDCRWNRTEKAYNCLTSNETKEIYQNNINRVLEDNYKNNTFDEFIVPTRINPGKIEENDGIIFFNFRPDRMRQLVQPFCSRNFQAFKAKHIKNLNITTFTVYDNQLNLPVIFNKMPKNNFLGQVISERGLKQFRLAETEKYAHVTYFFNGGREEPFPGEDRELVSSPQVETYDITPNMSAINITKKLLHIDQNNQYKLIIVNYANADMIGHTGNLLATIKSIETIDTCLKKILKNINHNESTILITADHGNADVMLDKNNEPCKSHTKNLVPFILLNTEIKKNRSSLISVGSLVDIAPTILNLLNIKIPNEMDGQSLIITKSKKINHRL</sequence>
<evidence type="ECO:0000256" key="5">
    <source>
        <dbReference type="ARBA" id="ARBA00023211"/>
    </source>
</evidence>
<feature type="active site" description="Phosphoserine intermediate" evidence="7 8">
    <location>
        <position position="66"/>
    </location>
</feature>
<proteinExistence type="inferred from homology"/>
<evidence type="ECO:0000256" key="2">
    <source>
        <dbReference type="ARBA" id="ARBA00008819"/>
    </source>
</evidence>
<dbReference type="GO" id="GO:0006007">
    <property type="term" value="P:glucose catabolic process"/>
    <property type="evidence" value="ECO:0007669"/>
    <property type="project" value="InterPro"/>
</dbReference>
<evidence type="ECO:0000256" key="10">
    <source>
        <dbReference type="PIRSR" id="PIRSR001492-3"/>
    </source>
</evidence>
<gene>
    <name evidence="13" type="primary">pgmA</name>
    <name evidence="7" type="synonym">gpmI</name>
</gene>
<feature type="binding site" evidence="7 10">
    <location>
        <position position="460"/>
    </location>
    <ligand>
        <name>Mn(2+)</name>
        <dbReference type="ChEBI" id="CHEBI:29035"/>
        <label>1</label>
    </ligand>
</feature>
<dbReference type="NCBIfam" id="TIGR01307">
    <property type="entry name" value="pgm_bpd_ind"/>
    <property type="match status" value="1"/>
</dbReference>
<keyword evidence="3 7" id="KW-0479">Metal-binding</keyword>
<feature type="binding site" evidence="7 10">
    <location>
        <position position="66"/>
    </location>
    <ligand>
        <name>Mn(2+)</name>
        <dbReference type="ChEBI" id="CHEBI:29035"/>
        <label>2</label>
    </ligand>
</feature>
<keyword evidence="4 7" id="KW-0324">Glycolysis</keyword>
<protein>
    <recommendedName>
        <fullName evidence="7">2,3-bisphosphoglycerate-independent phosphoglycerate mutase</fullName>
        <shortName evidence="7">BPG-independent PGAM</shortName>
        <shortName evidence="7">Phosphoglyceromutase</shortName>
        <shortName evidence="7">iPGM</shortName>
        <ecNumber evidence="7">5.4.2.12</ecNumber>
    </recommendedName>
</protein>
<dbReference type="SUPFAM" id="SSF64158">
    <property type="entry name" value="2,3-Bisphosphoglycerate-independent phosphoglycerate mutase, substrate-binding domain"/>
    <property type="match status" value="1"/>
</dbReference>
<evidence type="ECO:0000256" key="3">
    <source>
        <dbReference type="ARBA" id="ARBA00022723"/>
    </source>
</evidence>
<feature type="binding site" evidence="7 9">
    <location>
        <begin position="261"/>
        <end position="264"/>
    </location>
    <ligand>
        <name>substrate</name>
    </ligand>
</feature>
<feature type="binding site" evidence="7 9">
    <location>
        <position position="334"/>
    </location>
    <ligand>
        <name>substrate</name>
    </ligand>
</feature>
<evidence type="ECO:0000256" key="9">
    <source>
        <dbReference type="PIRSR" id="PIRSR001492-2"/>
    </source>
</evidence>
<name>A0A2Z2L1D1_9FLOR</name>
<evidence type="ECO:0000256" key="8">
    <source>
        <dbReference type="PIRSR" id="PIRSR001492-1"/>
    </source>
</evidence>
<comment type="cofactor">
    <cofactor evidence="7">
        <name>Mn(2+)</name>
        <dbReference type="ChEBI" id="CHEBI:29035"/>
    </cofactor>
    <text evidence="7">Binds 2 manganese ions per subunit.</text>
</comment>
<dbReference type="InterPro" id="IPR036646">
    <property type="entry name" value="PGAM_B_sf"/>
</dbReference>
<keyword evidence="13" id="KW-0934">Plastid</keyword>
<feature type="domain" description="BPG-independent PGAM N-terminal" evidence="12">
    <location>
        <begin position="86"/>
        <end position="297"/>
    </location>
</feature>
<feature type="binding site" evidence="7 10">
    <location>
        <position position="443"/>
    </location>
    <ligand>
        <name>Mn(2+)</name>
        <dbReference type="ChEBI" id="CHEBI:29035"/>
        <label>2</label>
    </ligand>
</feature>
<dbReference type="GO" id="GO:0006096">
    <property type="term" value="P:glycolytic process"/>
    <property type="evidence" value="ECO:0007669"/>
    <property type="project" value="UniProtKB-UniRule"/>
</dbReference>
<dbReference type="PANTHER" id="PTHR31637">
    <property type="entry name" value="2,3-BISPHOSPHOGLYCERATE-INDEPENDENT PHOSPHOGLYCERATE MUTASE"/>
    <property type="match status" value="1"/>
</dbReference>
<evidence type="ECO:0000259" key="11">
    <source>
        <dbReference type="Pfam" id="PF01676"/>
    </source>
</evidence>
<dbReference type="Gene3D" id="3.40.720.10">
    <property type="entry name" value="Alkaline Phosphatase, subunit A"/>
    <property type="match status" value="1"/>
</dbReference>
<dbReference type="CDD" id="cd16010">
    <property type="entry name" value="iPGM"/>
    <property type="match status" value="1"/>
</dbReference>
<dbReference type="PIRSF" id="PIRSF001492">
    <property type="entry name" value="IPGAM"/>
    <property type="match status" value="1"/>
</dbReference>
<comment type="catalytic activity">
    <reaction evidence="7">
        <text>(2R)-2-phosphoglycerate = (2R)-3-phosphoglycerate</text>
        <dbReference type="Rhea" id="RHEA:15901"/>
        <dbReference type="ChEBI" id="CHEBI:58272"/>
        <dbReference type="ChEBI" id="CHEBI:58289"/>
        <dbReference type="EC" id="5.4.2.12"/>
    </reaction>
</comment>
<dbReference type="UniPathway" id="UPA00109">
    <property type="reaction ID" value="UER00186"/>
</dbReference>
<geneLocation type="plastid" evidence="13"/>
<feature type="binding site" evidence="7 10">
    <location>
        <position position="16"/>
    </location>
    <ligand>
        <name>Mn(2+)</name>
        <dbReference type="ChEBI" id="CHEBI:29035"/>
        <label>2</label>
    </ligand>
</feature>
<evidence type="ECO:0000256" key="6">
    <source>
        <dbReference type="ARBA" id="ARBA00023235"/>
    </source>
</evidence>
<organism evidence="13">
    <name type="scientific">Porolithon onkodes</name>
    <dbReference type="NCBI Taxonomy" id="231751"/>
    <lineage>
        <taxon>Eukaryota</taxon>
        <taxon>Rhodophyta</taxon>
        <taxon>Florideophyceae</taxon>
        <taxon>Corallinophycidae</taxon>
        <taxon>Corallinales</taxon>
        <taxon>Porolithaceae</taxon>
        <taxon>Porolithon</taxon>
    </lineage>
</organism>
<accession>A0A2Z2L1D1</accession>
<comment type="similarity">
    <text evidence="2 7">Belongs to the BPG-independent phosphoglycerate mutase family.</text>
</comment>
<keyword evidence="6 7" id="KW-0413">Isomerase</keyword>
<feature type="domain" description="Metalloenzyme" evidence="11">
    <location>
        <begin position="9"/>
        <end position="501"/>
    </location>
</feature>
<dbReference type="Pfam" id="PF06415">
    <property type="entry name" value="iPGM_N"/>
    <property type="match status" value="1"/>
</dbReference>
<dbReference type="EMBL" id="KY212106">
    <property type="protein sequence ID" value="ASB29804.1"/>
    <property type="molecule type" value="Genomic_DNA"/>
</dbReference>
<dbReference type="InterPro" id="IPR017850">
    <property type="entry name" value="Alkaline_phosphatase_core_sf"/>
</dbReference>
<feature type="binding site" evidence="7 10">
    <location>
        <position position="442"/>
    </location>
    <ligand>
        <name>Mn(2+)</name>
        <dbReference type="ChEBI" id="CHEBI:29035"/>
        <label>2</label>
    </ligand>
</feature>